<accession>A0AA86JZ88</accession>
<name>A0AA86JZ88_9CLOT</name>
<proteinExistence type="predicted"/>
<dbReference type="EMBL" id="CAKJVE010000004">
    <property type="protein sequence ID" value="CAG9705393.1"/>
    <property type="molecule type" value="Genomic_DNA"/>
</dbReference>
<reference evidence="1" key="1">
    <citation type="submission" date="2021-10" db="EMBL/GenBank/DDBJ databases">
        <authorList>
            <person name="Mesa V."/>
        </authorList>
    </citation>
    <scope>NUCLEOTIDE SEQUENCE</scope>
    <source>
        <strain evidence="1">CC3_PB</strain>
    </source>
</reference>
<organism evidence="1 2">
    <name type="scientific">Clostridium neonatale</name>
    <dbReference type="NCBI Taxonomy" id="137838"/>
    <lineage>
        <taxon>Bacteria</taxon>
        <taxon>Bacillati</taxon>
        <taxon>Bacillota</taxon>
        <taxon>Clostridia</taxon>
        <taxon>Eubacteriales</taxon>
        <taxon>Clostridiaceae</taxon>
        <taxon>Clostridium</taxon>
    </lineage>
</organism>
<dbReference type="Proteomes" id="UP000789738">
    <property type="component" value="Unassembled WGS sequence"/>
</dbReference>
<evidence type="ECO:0000313" key="1">
    <source>
        <dbReference type="EMBL" id="CAG9705393.1"/>
    </source>
</evidence>
<dbReference type="AlphaFoldDB" id="A0AA86JZ88"/>
<protein>
    <submittedName>
        <fullName evidence="1">Uncharacterized protein</fullName>
    </submittedName>
</protein>
<gene>
    <name evidence="1" type="ORF">CNEO_41835</name>
</gene>
<sequence length="40" mass="4727">MSWYELKERRILGILEEIAKKKDVKNVSCTCLQINYILIA</sequence>
<evidence type="ECO:0000313" key="2">
    <source>
        <dbReference type="Proteomes" id="UP000789738"/>
    </source>
</evidence>
<comment type="caution">
    <text evidence="1">The sequence shown here is derived from an EMBL/GenBank/DDBJ whole genome shotgun (WGS) entry which is preliminary data.</text>
</comment>